<proteinExistence type="predicted"/>
<dbReference type="EMBL" id="CAJOBC010099911">
    <property type="protein sequence ID" value="CAF4463737.1"/>
    <property type="molecule type" value="Genomic_DNA"/>
</dbReference>
<comment type="caution">
    <text evidence="1">The sequence shown here is derived from an EMBL/GenBank/DDBJ whole genome shotgun (WGS) entry which is preliminary data.</text>
</comment>
<evidence type="ECO:0000313" key="3">
    <source>
        <dbReference type="Proteomes" id="UP000663829"/>
    </source>
</evidence>
<evidence type="ECO:0000313" key="2">
    <source>
        <dbReference type="EMBL" id="CAF4463737.1"/>
    </source>
</evidence>
<keyword evidence="3" id="KW-1185">Reference proteome</keyword>
<dbReference type="Proteomes" id="UP000681722">
    <property type="component" value="Unassembled WGS sequence"/>
</dbReference>
<protein>
    <submittedName>
        <fullName evidence="1">Uncharacterized protein</fullName>
    </submittedName>
</protein>
<accession>A0A815ZZ83</accession>
<dbReference type="AlphaFoldDB" id="A0A815ZZ83"/>
<dbReference type="Proteomes" id="UP000663829">
    <property type="component" value="Unassembled WGS sequence"/>
</dbReference>
<dbReference type="EMBL" id="CAJNOQ010033739">
    <property type="protein sequence ID" value="CAF1591373.1"/>
    <property type="molecule type" value="Genomic_DNA"/>
</dbReference>
<name>A0A815ZZ83_9BILA</name>
<gene>
    <name evidence="1" type="ORF">GPM918_LOCUS41785</name>
    <name evidence="2" type="ORF">SRO942_LOCUS42898</name>
</gene>
<sequence length="66" mass="7512">MPHLNQGKLRVRLVSVLERTPRSTVTRHSRRDRGVATAIPMISFRGAIAMKSYIRVAIAIIWRSRG</sequence>
<evidence type="ECO:0000313" key="1">
    <source>
        <dbReference type="EMBL" id="CAF1591373.1"/>
    </source>
</evidence>
<feature type="non-terminal residue" evidence="1">
    <location>
        <position position="66"/>
    </location>
</feature>
<reference evidence="1" key="1">
    <citation type="submission" date="2021-02" db="EMBL/GenBank/DDBJ databases">
        <authorList>
            <person name="Nowell W R."/>
        </authorList>
    </citation>
    <scope>NUCLEOTIDE SEQUENCE</scope>
</reference>
<organism evidence="1 3">
    <name type="scientific">Didymodactylos carnosus</name>
    <dbReference type="NCBI Taxonomy" id="1234261"/>
    <lineage>
        <taxon>Eukaryota</taxon>
        <taxon>Metazoa</taxon>
        <taxon>Spiralia</taxon>
        <taxon>Gnathifera</taxon>
        <taxon>Rotifera</taxon>
        <taxon>Eurotatoria</taxon>
        <taxon>Bdelloidea</taxon>
        <taxon>Philodinida</taxon>
        <taxon>Philodinidae</taxon>
        <taxon>Didymodactylos</taxon>
    </lineage>
</organism>